<name>A0ABV1BGU3_9FIRM</name>
<organism evidence="1 2">
    <name type="scientific">Blautia aquisgranensis</name>
    <dbReference type="NCBI Taxonomy" id="3133153"/>
    <lineage>
        <taxon>Bacteria</taxon>
        <taxon>Bacillati</taxon>
        <taxon>Bacillota</taxon>
        <taxon>Clostridia</taxon>
        <taxon>Lachnospirales</taxon>
        <taxon>Lachnospiraceae</taxon>
        <taxon>Blautia</taxon>
    </lineage>
</organism>
<reference evidence="1 2" key="1">
    <citation type="submission" date="2024-03" db="EMBL/GenBank/DDBJ databases">
        <title>Human intestinal bacterial collection.</title>
        <authorList>
            <person name="Pauvert C."/>
            <person name="Hitch T.C.A."/>
            <person name="Clavel T."/>
        </authorList>
    </citation>
    <scope>NUCLEOTIDE SEQUENCE [LARGE SCALE GENOMIC DNA]</scope>
    <source>
        <strain evidence="1 2">CLA-JM-H16</strain>
    </source>
</reference>
<keyword evidence="2" id="KW-1185">Reference proteome</keyword>
<evidence type="ECO:0000313" key="1">
    <source>
        <dbReference type="EMBL" id="MEQ2370478.1"/>
    </source>
</evidence>
<comment type="caution">
    <text evidence="1">The sequence shown here is derived from an EMBL/GenBank/DDBJ whole genome shotgun (WGS) entry which is preliminary data.</text>
</comment>
<sequence length="96" mass="10489">MMISKADIAAFCRDVVYGKVKGKKMMLKKKGLAVRRILALILVLFLVGTTTPAGQERVVYGAAATPVSRHGRLSVKGADLVDASRNKFQLRDMPRS</sequence>
<proteinExistence type="predicted"/>
<protein>
    <submittedName>
        <fullName evidence="1">Uncharacterized protein</fullName>
    </submittedName>
</protein>
<evidence type="ECO:0000313" key="2">
    <source>
        <dbReference type="Proteomes" id="UP001473063"/>
    </source>
</evidence>
<dbReference type="Proteomes" id="UP001473063">
    <property type="component" value="Unassembled WGS sequence"/>
</dbReference>
<gene>
    <name evidence="1" type="ORF">WMO28_05885</name>
</gene>
<dbReference type="RefSeq" id="WP_349056347.1">
    <property type="nucleotide sequence ID" value="NZ_JBBMEJ010000005.1"/>
</dbReference>
<dbReference type="EMBL" id="JBBMEJ010000005">
    <property type="protein sequence ID" value="MEQ2370478.1"/>
    <property type="molecule type" value="Genomic_DNA"/>
</dbReference>
<accession>A0ABV1BGU3</accession>